<keyword evidence="12" id="KW-1185">Reference proteome</keyword>
<keyword evidence="7 9" id="KW-0460">Magnesium</keyword>
<dbReference type="PANTHER" id="PTHR20941:SF1">
    <property type="entry name" value="FOLIC ACID SYNTHESIS PROTEIN FOL1"/>
    <property type="match status" value="1"/>
</dbReference>
<evidence type="ECO:0000256" key="7">
    <source>
        <dbReference type="ARBA" id="ARBA00022842"/>
    </source>
</evidence>
<dbReference type="Proteomes" id="UP000536835">
    <property type="component" value="Unassembled WGS sequence"/>
</dbReference>
<evidence type="ECO:0000256" key="6">
    <source>
        <dbReference type="ARBA" id="ARBA00022723"/>
    </source>
</evidence>
<dbReference type="InterPro" id="IPR011005">
    <property type="entry name" value="Dihydropteroate_synth-like_sf"/>
</dbReference>
<keyword evidence="5 9" id="KW-0808">Transferase</keyword>
<evidence type="ECO:0000259" key="10">
    <source>
        <dbReference type="PROSITE" id="PS50972"/>
    </source>
</evidence>
<dbReference type="PROSITE" id="PS00792">
    <property type="entry name" value="DHPS_1"/>
    <property type="match status" value="1"/>
</dbReference>
<name>A0A7Y3RPH9_9PROT</name>
<dbReference type="PROSITE" id="PS00793">
    <property type="entry name" value="DHPS_2"/>
    <property type="match status" value="1"/>
</dbReference>
<dbReference type="RefSeq" id="WP_173200659.1">
    <property type="nucleotide sequence ID" value="NZ_JABFCX010000003.1"/>
</dbReference>
<proteinExistence type="inferred from homology"/>
<dbReference type="GO" id="GO:0046654">
    <property type="term" value="P:tetrahydrofolate biosynthetic process"/>
    <property type="evidence" value="ECO:0007669"/>
    <property type="project" value="UniProtKB-UniPathway"/>
</dbReference>
<dbReference type="SUPFAM" id="SSF51717">
    <property type="entry name" value="Dihydropteroate synthetase-like"/>
    <property type="match status" value="1"/>
</dbReference>
<dbReference type="GO" id="GO:0046656">
    <property type="term" value="P:folic acid biosynthetic process"/>
    <property type="evidence" value="ECO:0007669"/>
    <property type="project" value="UniProtKB-KW"/>
</dbReference>
<dbReference type="InterPro" id="IPR006390">
    <property type="entry name" value="DHP_synth_dom"/>
</dbReference>
<dbReference type="GO" id="GO:0046872">
    <property type="term" value="F:metal ion binding"/>
    <property type="evidence" value="ECO:0007669"/>
    <property type="project" value="UniProtKB-KW"/>
</dbReference>
<dbReference type="AlphaFoldDB" id="A0A7Y3RPH9"/>
<dbReference type="EMBL" id="JABFCX010000003">
    <property type="protein sequence ID" value="NNU17336.1"/>
    <property type="molecule type" value="Genomic_DNA"/>
</dbReference>
<sequence>MKIFGIVNVTPDSFSDGGRFARCEAAIDHGLRLVEEGADVLDIGGESTRPGAVPVSVEEELDRVLPVIEGLSSRSDARISIDTRKPEVARAAVEAGASIWNDVTALRFSQESVGAAADLGCDLVLMHMQGEPGTMQQEPRYADVVSEVQSFLKERIETCETAGISRGKIILDPGIGFGKALEHNLALLQNLESFRQLGCDLMMGASRKRFIAALDRQGDADARVGGSIAAALRAQAAGWHWVRVHDVEATRQALAVARAIAAT</sequence>
<evidence type="ECO:0000313" key="11">
    <source>
        <dbReference type="EMBL" id="NNU17336.1"/>
    </source>
</evidence>
<reference evidence="11 12" key="1">
    <citation type="submission" date="2020-05" db="EMBL/GenBank/DDBJ databases">
        <title>Parvularcula mediterraneae sp. nov., isolated from polypropylene straw from shallow seawater of the seashore of Laganas in Zakynthos island, Greece.</title>
        <authorList>
            <person name="Szabo I."/>
            <person name="Al-Omari J."/>
            <person name="Rado J."/>
            <person name="Szerdahelyi G.S."/>
        </authorList>
    </citation>
    <scope>NUCLEOTIDE SEQUENCE [LARGE SCALE GENOMIC DNA]</scope>
    <source>
        <strain evidence="11 12">ZS-1/3</strain>
    </source>
</reference>
<dbReference type="PROSITE" id="PS50972">
    <property type="entry name" value="PTERIN_BINDING"/>
    <property type="match status" value="1"/>
</dbReference>
<dbReference type="EC" id="2.5.1.15" evidence="4 9"/>
<evidence type="ECO:0000313" key="12">
    <source>
        <dbReference type="Proteomes" id="UP000536835"/>
    </source>
</evidence>
<evidence type="ECO:0000256" key="9">
    <source>
        <dbReference type="RuleBase" id="RU361205"/>
    </source>
</evidence>
<evidence type="ECO:0000256" key="8">
    <source>
        <dbReference type="ARBA" id="ARBA00022909"/>
    </source>
</evidence>
<evidence type="ECO:0000256" key="2">
    <source>
        <dbReference type="ARBA" id="ARBA00001946"/>
    </source>
</evidence>
<organism evidence="11 12">
    <name type="scientific">Parvularcula mediterranea</name>
    <dbReference type="NCBI Taxonomy" id="2732508"/>
    <lineage>
        <taxon>Bacteria</taxon>
        <taxon>Pseudomonadati</taxon>
        <taxon>Pseudomonadota</taxon>
        <taxon>Alphaproteobacteria</taxon>
        <taxon>Parvularculales</taxon>
        <taxon>Parvularculaceae</taxon>
        <taxon>Parvularcula</taxon>
    </lineage>
</organism>
<comment type="similarity">
    <text evidence="9">Belongs to the DHPS family.</text>
</comment>
<dbReference type="Gene3D" id="3.20.20.20">
    <property type="entry name" value="Dihydropteroate synthase-like"/>
    <property type="match status" value="1"/>
</dbReference>
<keyword evidence="6 9" id="KW-0479">Metal-binding</keyword>
<dbReference type="UniPathway" id="UPA00077">
    <property type="reaction ID" value="UER00156"/>
</dbReference>
<dbReference type="NCBIfam" id="TIGR01496">
    <property type="entry name" value="DHPS"/>
    <property type="match status" value="1"/>
</dbReference>
<dbReference type="Pfam" id="PF00809">
    <property type="entry name" value="Pterin_bind"/>
    <property type="match status" value="1"/>
</dbReference>
<comment type="caution">
    <text evidence="11">The sequence shown here is derived from an EMBL/GenBank/DDBJ whole genome shotgun (WGS) entry which is preliminary data.</text>
</comment>
<dbReference type="InterPro" id="IPR045031">
    <property type="entry name" value="DHP_synth-like"/>
</dbReference>
<comment type="pathway">
    <text evidence="3 9">Cofactor biosynthesis; tetrahydrofolate biosynthesis; 7,8-dihydrofolate from 2-amino-4-hydroxy-6-hydroxymethyl-7,8-dihydropteridine diphosphate and 4-aminobenzoate: step 1/2.</text>
</comment>
<evidence type="ECO:0000256" key="3">
    <source>
        <dbReference type="ARBA" id="ARBA00004763"/>
    </source>
</evidence>
<comment type="function">
    <text evidence="9">Catalyzes the condensation of para-aminobenzoate (pABA) with 6-hydroxymethyl-7,8-dihydropterin diphosphate (DHPt-PP) to form 7,8-dihydropteroate (H2Pte), the immediate precursor of folate derivatives.</text>
</comment>
<dbReference type="InterPro" id="IPR000489">
    <property type="entry name" value="Pterin-binding_dom"/>
</dbReference>
<dbReference type="GO" id="GO:0005829">
    <property type="term" value="C:cytosol"/>
    <property type="evidence" value="ECO:0007669"/>
    <property type="project" value="TreeGrafter"/>
</dbReference>
<dbReference type="GO" id="GO:0004156">
    <property type="term" value="F:dihydropteroate synthase activity"/>
    <property type="evidence" value="ECO:0007669"/>
    <property type="project" value="UniProtKB-EC"/>
</dbReference>
<dbReference type="PANTHER" id="PTHR20941">
    <property type="entry name" value="FOLATE SYNTHESIS PROTEINS"/>
    <property type="match status" value="1"/>
</dbReference>
<protein>
    <recommendedName>
        <fullName evidence="4 9">Dihydropteroate synthase</fullName>
        <shortName evidence="9">DHPS</shortName>
        <ecNumber evidence="4 9">2.5.1.15</ecNumber>
    </recommendedName>
    <alternativeName>
        <fullName evidence="9">Dihydropteroate pyrophosphorylase</fullName>
    </alternativeName>
</protein>
<gene>
    <name evidence="11" type="primary">folP</name>
    <name evidence="11" type="ORF">HK107_13475</name>
</gene>
<evidence type="ECO:0000256" key="1">
    <source>
        <dbReference type="ARBA" id="ARBA00000012"/>
    </source>
</evidence>
<comment type="cofactor">
    <cofactor evidence="2 9">
        <name>Mg(2+)</name>
        <dbReference type="ChEBI" id="CHEBI:18420"/>
    </cofactor>
</comment>
<feature type="domain" description="Pterin-binding" evidence="10">
    <location>
        <begin position="1"/>
        <end position="255"/>
    </location>
</feature>
<dbReference type="CDD" id="cd00739">
    <property type="entry name" value="DHPS"/>
    <property type="match status" value="1"/>
</dbReference>
<evidence type="ECO:0000256" key="4">
    <source>
        <dbReference type="ARBA" id="ARBA00012458"/>
    </source>
</evidence>
<accession>A0A7Y3RPH9</accession>
<evidence type="ECO:0000256" key="5">
    <source>
        <dbReference type="ARBA" id="ARBA00022679"/>
    </source>
</evidence>
<keyword evidence="8 9" id="KW-0289">Folate biosynthesis</keyword>
<comment type="catalytic activity">
    <reaction evidence="1">
        <text>(7,8-dihydropterin-6-yl)methyl diphosphate + 4-aminobenzoate = 7,8-dihydropteroate + diphosphate</text>
        <dbReference type="Rhea" id="RHEA:19949"/>
        <dbReference type="ChEBI" id="CHEBI:17836"/>
        <dbReference type="ChEBI" id="CHEBI:17839"/>
        <dbReference type="ChEBI" id="CHEBI:33019"/>
        <dbReference type="ChEBI" id="CHEBI:72950"/>
        <dbReference type="EC" id="2.5.1.15"/>
    </reaction>
</comment>